<evidence type="ECO:0000256" key="3">
    <source>
        <dbReference type="SAM" id="MobiDB-lite"/>
    </source>
</evidence>
<dbReference type="Pfam" id="PF00439">
    <property type="entry name" value="Bromodomain"/>
    <property type="match status" value="1"/>
</dbReference>
<dbReference type="PANTHER" id="PTHR22880">
    <property type="entry name" value="FALZ-RELATED BROMODOMAIN-CONTAINING PROTEINS"/>
    <property type="match status" value="1"/>
</dbReference>
<dbReference type="PRINTS" id="PR00503">
    <property type="entry name" value="BROMODOMAIN"/>
</dbReference>
<evidence type="ECO:0000259" key="4">
    <source>
        <dbReference type="PROSITE" id="PS50014"/>
    </source>
</evidence>
<feature type="domain" description="NET" evidence="5">
    <location>
        <begin position="112"/>
        <end position="194"/>
    </location>
</feature>
<dbReference type="Gene3D" id="1.20.920.10">
    <property type="entry name" value="Bromodomain-like"/>
    <property type="match status" value="1"/>
</dbReference>
<protein>
    <recommendedName>
        <fullName evidence="7">Bromo domain-containing protein</fullName>
    </recommendedName>
</protein>
<dbReference type="Pfam" id="PF17035">
    <property type="entry name" value="BET"/>
    <property type="match status" value="1"/>
</dbReference>
<dbReference type="GO" id="GO:0006355">
    <property type="term" value="P:regulation of DNA-templated transcription"/>
    <property type="evidence" value="ECO:0007669"/>
    <property type="project" value="TreeGrafter"/>
</dbReference>
<dbReference type="PROSITE" id="PS00633">
    <property type="entry name" value="BROMODOMAIN_1"/>
    <property type="match status" value="1"/>
</dbReference>
<dbReference type="PANTHER" id="PTHR22880:SF225">
    <property type="entry name" value="BROMODOMAIN-CONTAINING PROTEIN BET-1-RELATED"/>
    <property type="match status" value="1"/>
</dbReference>
<dbReference type="InterPro" id="IPR036427">
    <property type="entry name" value="Bromodomain-like_sf"/>
</dbReference>
<organism evidence="6">
    <name type="scientific">Aphanomyces astaci</name>
    <name type="common">Crayfish plague agent</name>
    <dbReference type="NCBI Taxonomy" id="112090"/>
    <lineage>
        <taxon>Eukaryota</taxon>
        <taxon>Sar</taxon>
        <taxon>Stramenopiles</taxon>
        <taxon>Oomycota</taxon>
        <taxon>Saprolegniomycetes</taxon>
        <taxon>Saprolegniales</taxon>
        <taxon>Verrucalvaceae</taxon>
        <taxon>Aphanomyces</taxon>
    </lineage>
</organism>
<dbReference type="InterPro" id="IPR050935">
    <property type="entry name" value="Bromo_chromatin_reader"/>
</dbReference>
<accession>W4GDM1</accession>
<evidence type="ECO:0000313" key="6">
    <source>
        <dbReference type="EMBL" id="ETV77770.1"/>
    </source>
</evidence>
<dbReference type="PROSITE" id="PS51525">
    <property type="entry name" value="NET"/>
    <property type="match status" value="1"/>
</dbReference>
<dbReference type="PROSITE" id="PS50014">
    <property type="entry name" value="BROMODOMAIN_2"/>
    <property type="match status" value="1"/>
</dbReference>
<dbReference type="GO" id="GO:0000785">
    <property type="term" value="C:chromatin"/>
    <property type="evidence" value="ECO:0007669"/>
    <property type="project" value="TreeGrafter"/>
</dbReference>
<feature type="domain" description="Bromo" evidence="4">
    <location>
        <begin position="17"/>
        <end position="89"/>
    </location>
</feature>
<dbReference type="AlphaFoldDB" id="W4GDM1"/>
<dbReference type="Gene3D" id="1.20.1270.220">
    <property type="match status" value="1"/>
</dbReference>
<dbReference type="VEuPathDB" id="FungiDB:H257_08615"/>
<keyword evidence="1 2" id="KW-0103">Bromodomain</keyword>
<evidence type="ECO:0008006" key="7">
    <source>
        <dbReference type="Google" id="ProtNLM"/>
    </source>
</evidence>
<dbReference type="STRING" id="112090.W4GDM1"/>
<dbReference type="InterPro" id="IPR038336">
    <property type="entry name" value="NET_sf"/>
</dbReference>
<name>W4GDM1_APHAT</name>
<dbReference type="RefSeq" id="XP_009832880.1">
    <property type="nucleotide sequence ID" value="XM_009834578.1"/>
</dbReference>
<dbReference type="GeneID" id="20810611"/>
<dbReference type="InterPro" id="IPR027353">
    <property type="entry name" value="NET_dom"/>
</dbReference>
<evidence type="ECO:0000256" key="2">
    <source>
        <dbReference type="PROSITE-ProRule" id="PRU00035"/>
    </source>
</evidence>
<reference evidence="6" key="1">
    <citation type="submission" date="2013-12" db="EMBL/GenBank/DDBJ databases">
        <title>The Genome Sequence of Aphanomyces astaci APO3.</title>
        <authorList>
            <consortium name="The Broad Institute Genomics Platform"/>
            <person name="Russ C."/>
            <person name="Tyler B."/>
            <person name="van West P."/>
            <person name="Dieguez-Uribeondo J."/>
            <person name="Young S.K."/>
            <person name="Zeng Q."/>
            <person name="Gargeya S."/>
            <person name="Fitzgerald M."/>
            <person name="Abouelleil A."/>
            <person name="Alvarado L."/>
            <person name="Chapman S.B."/>
            <person name="Gainer-Dewar J."/>
            <person name="Goldberg J."/>
            <person name="Griggs A."/>
            <person name="Gujja S."/>
            <person name="Hansen M."/>
            <person name="Howarth C."/>
            <person name="Imamovic A."/>
            <person name="Ireland A."/>
            <person name="Larimer J."/>
            <person name="McCowan C."/>
            <person name="Murphy C."/>
            <person name="Pearson M."/>
            <person name="Poon T.W."/>
            <person name="Priest M."/>
            <person name="Roberts A."/>
            <person name="Saif S."/>
            <person name="Shea T."/>
            <person name="Sykes S."/>
            <person name="Wortman J."/>
            <person name="Nusbaum C."/>
            <person name="Birren B."/>
        </authorList>
    </citation>
    <scope>NUCLEOTIDE SEQUENCE [LARGE SCALE GENOMIC DNA]</scope>
    <source>
        <strain evidence="6">APO3</strain>
    </source>
</reference>
<dbReference type="SUPFAM" id="SSF47370">
    <property type="entry name" value="Bromodomain"/>
    <property type="match status" value="1"/>
</dbReference>
<proteinExistence type="predicted"/>
<dbReference type="OrthoDB" id="21449at2759"/>
<dbReference type="InterPro" id="IPR001487">
    <property type="entry name" value="Bromodomain"/>
</dbReference>
<dbReference type="GO" id="GO:0006338">
    <property type="term" value="P:chromatin remodeling"/>
    <property type="evidence" value="ECO:0007669"/>
    <property type="project" value="TreeGrafter"/>
</dbReference>
<gene>
    <name evidence="6" type="ORF">H257_08615</name>
</gene>
<sequence>MEPEQMQLCAEVLDDIFKQEMSEPFRERVNWEEWGLYDYLQIVKIPMDMGTVRVKLNKGEYKKPEDFGRDMRLIWENCKLYNQDGSDLWTVADDLTKLFDEKMKELKLDAGDPSSKASSSEPTLEERIVFSQDIYKISSKDLGIVVDMLEELCPKALDKNADELELNVDAIDAKTFKEIDAFIKDCVPGGALPRTLKKSKRKNKDGGSDKGSSKRHKE</sequence>
<dbReference type="EMBL" id="KI913132">
    <property type="protein sequence ID" value="ETV77770.1"/>
    <property type="molecule type" value="Genomic_DNA"/>
</dbReference>
<dbReference type="InterPro" id="IPR018359">
    <property type="entry name" value="Bromodomain_CS"/>
</dbReference>
<evidence type="ECO:0000259" key="5">
    <source>
        <dbReference type="PROSITE" id="PS51525"/>
    </source>
</evidence>
<evidence type="ECO:0000256" key="1">
    <source>
        <dbReference type="ARBA" id="ARBA00023117"/>
    </source>
</evidence>
<feature type="region of interest" description="Disordered" evidence="3">
    <location>
        <begin position="190"/>
        <end position="218"/>
    </location>
</feature>
<dbReference type="SMART" id="SM00297">
    <property type="entry name" value="BROMO"/>
    <property type="match status" value="1"/>
</dbReference>
<dbReference type="GO" id="GO:0005634">
    <property type="term" value="C:nucleus"/>
    <property type="evidence" value="ECO:0007669"/>
    <property type="project" value="TreeGrafter"/>
</dbReference>